<dbReference type="RefSeq" id="WP_104837132.1">
    <property type="nucleotide sequence ID" value="NZ_CP026606.1"/>
</dbReference>
<keyword evidence="2" id="KW-0418">Kinase</keyword>
<keyword evidence="2" id="KW-0808">Transferase</keyword>
<evidence type="ECO:0000256" key="1">
    <source>
        <dbReference type="ARBA" id="ARBA00005546"/>
    </source>
</evidence>
<evidence type="ECO:0000313" key="7">
    <source>
        <dbReference type="Proteomes" id="UP000590564"/>
    </source>
</evidence>
<dbReference type="GO" id="GO:0016301">
    <property type="term" value="F:kinase activity"/>
    <property type="evidence" value="ECO:0007669"/>
    <property type="project" value="UniProtKB-KW"/>
</dbReference>
<dbReference type="Proteomes" id="UP000590564">
    <property type="component" value="Unassembled WGS sequence"/>
</dbReference>
<dbReference type="KEGG" id="mmad:MMJJ_00240"/>
<evidence type="ECO:0000313" key="4">
    <source>
        <dbReference type="EMBL" id="MBB6496226.1"/>
    </source>
</evidence>
<organism evidence="2 5">
    <name type="scientific">Methanococcus maripaludis</name>
    <name type="common">Methanococcus deltae</name>
    <dbReference type="NCBI Taxonomy" id="39152"/>
    <lineage>
        <taxon>Archaea</taxon>
        <taxon>Methanobacteriati</taxon>
        <taxon>Methanobacteriota</taxon>
        <taxon>Methanomada group</taxon>
        <taxon>Methanococci</taxon>
        <taxon>Methanococcales</taxon>
        <taxon>Methanococcaceae</taxon>
        <taxon>Methanococcus</taxon>
    </lineage>
</organism>
<evidence type="ECO:0000313" key="3">
    <source>
        <dbReference type="EMBL" id="MBA2863768.1"/>
    </source>
</evidence>
<dbReference type="SUPFAM" id="SSF143870">
    <property type="entry name" value="PF0523-like"/>
    <property type="match status" value="1"/>
</dbReference>
<dbReference type="EMBL" id="JACDUO010000001">
    <property type="protein sequence ID" value="MBA2863768.1"/>
    <property type="molecule type" value="Genomic_DNA"/>
</dbReference>
<dbReference type="InterPro" id="IPR013926">
    <property type="entry name" value="CGI121/TPRKB"/>
</dbReference>
<sequence length="143" mass="16242">MIIKGIKDAEVPDEIFKMGLNFQILNADRVATKTHILHSIYQAKTKHNISKNIWMEILLRASGQKQISNAIKILGAKKGNICVVCEDEKTFEKIKNTVKGCIDDSVLELNSEKEKKIREVFEINLHGNLIERVCEKIALIEVL</sequence>
<evidence type="ECO:0000313" key="5">
    <source>
        <dbReference type="Proteomes" id="UP000239462"/>
    </source>
</evidence>
<evidence type="ECO:0000313" key="6">
    <source>
        <dbReference type="Proteomes" id="UP000567099"/>
    </source>
</evidence>
<name>A0A2L1C815_METMI</name>
<dbReference type="NCBIfam" id="NF011465">
    <property type="entry name" value="PRK14886.1-1"/>
    <property type="match status" value="1"/>
</dbReference>
<gene>
    <name evidence="3" type="ORF">HNP94_000768</name>
    <name evidence="4" type="ORF">HNP96_000247</name>
    <name evidence="2" type="ORF">MMJJ_00240</name>
</gene>
<dbReference type="InterPro" id="IPR036504">
    <property type="entry name" value="CGI121/TPRKB_sf"/>
</dbReference>
<reference evidence="5" key="1">
    <citation type="journal article" date="2018" name="Genome Announc.">
        <title>Complete Genome Sequence of the Methanococcus maripaludis Type Strain JJ (DSM 2067), a Model for Selenoprotein Synthesis in Archaea.</title>
        <authorList>
            <person name="Poehlein A."/>
            <person name="Heym D."/>
            <person name="Quitzke V."/>
            <person name="Fersch J."/>
            <person name="Daniel R."/>
            <person name="Rother M."/>
        </authorList>
    </citation>
    <scope>NUCLEOTIDE SEQUENCE [LARGE SCALE GENOMIC DNA]</scope>
    <source>
        <strain evidence="5">DSM 2067</strain>
    </source>
</reference>
<evidence type="ECO:0000313" key="2">
    <source>
        <dbReference type="EMBL" id="AVB75443.1"/>
    </source>
</evidence>
<comment type="similarity">
    <text evidence="1">Belongs to the CGI121/TPRKB family.</text>
</comment>
<accession>A0A2L1C815</accession>
<dbReference type="AlphaFoldDB" id="A0A2L1C815"/>
<dbReference type="Proteomes" id="UP000567099">
    <property type="component" value="Unassembled WGS sequence"/>
</dbReference>
<dbReference type="Gene3D" id="3.30.2380.10">
    <property type="entry name" value="CGI121/TPRKB"/>
    <property type="match status" value="1"/>
</dbReference>
<reference evidence="4 7" key="3">
    <citation type="submission" date="2020-08" db="EMBL/GenBank/DDBJ databases">
        <title>Genomic Encyclopedia of Type Strains, Phase IV (KMG-V): Genome sequencing to study the core and pangenomes of soil and plant-associated prokaryotes.</title>
        <authorList>
            <person name="Whitman W."/>
        </authorList>
    </citation>
    <scope>NUCLEOTIDE SEQUENCE [LARGE SCALE GENOMIC DNA]</scope>
    <source>
        <strain evidence="3 6">C13</strain>
        <strain evidence="4 7">D1</strain>
    </source>
</reference>
<dbReference type="EMBL" id="CP026606">
    <property type="protein sequence ID" value="AVB75443.1"/>
    <property type="molecule type" value="Genomic_DNA"/>
</dbReference>
<dbReference type="Proteomes" id="UP000239462">
    <property type="component" value="Chromosome"/>
</dbReference>
<proteinExistence type="inferred from homology"/>
<dbReference type="GeneID" id="36101120"/>
<dbReference type="EMBL" id="JACHED010000001">
    <property type="protein sequence ID" value="MBB6496226.1"/>
    <property type="molecule type" value="Genomic_DNA"/>
</dbReference>
<dbReference type="Pfam" id="PF08617">
    <property type="entry name" value="CGI-121"/>
    <property type="match status" value="1"/>
</dbReference>
<protein>
    <submittedName>
        <fullName evidence="2">Kinase binding protein CGI-121</fullName>
    </submittedName>
    <submittedName>
        <fullName evidence="3">tRNA threonylcarbamoyladenosine modification (KEOPS) complex Cgi121 subunit</fullName>
    </submittedName>
</protein>
<reference evidence="2" key="2">
    <citation type="submission" date="2018-02" db="EMBL/GenBank/DDBJ databases">
        <title>Complete genome sequence of the Methanococcus maripaludis type strain JJ (DSM 2067), a model for selenoprotein synthesis in Archaea.</title>
        <authorList>
            <person name="Poehlein A."/>
            <person name="Heym D."/>
            <person name="Quitzke V."/>
            <person name="Fersch J."/>
            <person name="Daniel R."/>
            <person name="Rother M."/>
        </authorList>
    </citation>
    <scope>NUCLEOTIDE SEQUENCE [LARGE SCALE GENOMIC DNA]</scope>
    <source>
        <strain evidence="2">DSM 2067</strain>
    </source>
</reference>